<dbReference type="HOGENOM" id="CLU_2590519_0_0_1"/>
<name>S8B170_PENO1</name>
<reference evidence="1 2" key="1">
    <citation type="journal article" date="2013" name="PLoS ONE">
        <title>Genomic and secretomic analyses reveal unique features of the lignocellulolytic enzyme system of Penicillium decumbens.</title>
        <authorList>
            <person name="Liu G."/>
            <person name="Zhang L."/>
            <person name="Wei X."/>
            <person name="Zou G."/>
            <person name="Qin Y."/>
            <person name="Ma L."/>
            <person name="Li J."/>
            <person name="Zheng H."/>
            <person name="Wang S."/>
            <person name="Wang C."/>
            <person name="Xun L."/>
            <person name="Zhao G.-P."/>
            <person name="Zhou Z."/>
            <person name="Qu Y."/>
        </authorList>
    </citation>
    <scope>NUCLEOTIDE SEQUENCE [LARGE SCALE GENOMIC DNA]</scope>
    <source>
        <strain evidence="2">114-2 / CGMCC 5302</strain>
    </source>
</reference>
<dbReference type="AlphaFoldDB" id="S8B170"/>
<dbReference type="EMBL" id="KB644410">
    <property type="protein sequence ID" value="EPS28087.1"/>
    <property type="molecule type" value="Genomic_DNA"/>
</dbReference>
<organism evidence="1 2">
    <name type="scientific">Penicillium oxalicum (strain 114-2 / CGMCC 5302)</name>
    <name type="common">Penicillium decumbens</name>
    <dbReference type="NCBI Taxonomy" id="933388"/>
    <lineage>
        <taxon>Eukaryota</taxon>
        <taxon>Fungi</taxon>
        <taxon>Dikarya</taxon>
        <taxon>Ascomycota</taxon>
        <taxon>Pezizomycotina</taxon>
        <taxon>Eurotiomycetes</taxon>
        <taxon>Eurotiomycetidae</taxon>
        <taxon>Eurotiales</taxon>
        <taxon>Aspergillaceae</taxon>
        <taxon>Penicillium</taxon>
    </lineage>
</organism>
<protein>
    <submittedName>
        <fullName evidence="1">Uncharacterized protein</fullName>
    </submittedName>
</protein>
<proteinExistence type="predicted"/>
<evidence type="ECO:0000313" key="1">
    <source>
        <dbReference type="EMBL" id="EPS28087.1"/>
    </source>
</evidence>
<dbReference type="Proteomes" id="UP000019376">
    <property type="component" value="Unassembled WGS sequence"/>
</dbReference>
<keyword evidence="2" id="KW-1185">Reference proteome</keyword>
<sequence>MTSKSDGMQINDNYADQKTATLVDVVVAPCRFDEQPGYNQAGIWLKALSRGREFAATRWKSGLTGGDLSFKEDWKIDHDL</sequence>
<accession>S8B170</accession>
<evidence type="ECO:0000313" key="2">
    <source>
        <dbReference type="Proteomes" id="UP000019376"/>
    </source>
</evidence>
<gene>
    <name evidence="1" type="ORF">PDE_03033</name>
</gene>